<comment type="caution">
    <text evidence="3">The sequence shown here is derived from an EMBL/GenBank/DDBJ whole genome shotgun (WGS) entry which is preliminary data.</text>
</comment>
<evidence type="ECO:0000313" key="4">
    <source>
        <dbReference type="Proteomes" id="UP001162031"/>
    </source>
</evidence>
<keyword evidence="1" id="KW-0175">Coiled coil</keyword>
<feature type="coiled-coil region" evidence="1">
    <location>
        <begin position="182"/>
        <end position="297"/>
    </location>
</feature>
<keyword evidence="4" id="KW-1185">Reference proteome</keyword>
<gene>
    <name evidence="3" type="ORF">HBR001_LOCUS3198</name>
</gene>
<name>A0AAV0TL59_HYABA</name>
<feature type="compositionally biased region" description="Basic residues" evidence="2">
    <location>
        <begin position="364"/>
        <end position="378"/>
    </location>
</feature>
<dbReference type="GO" id="GO:0003729">
    <property type="term" value="F:mRNA binding"/>
    <property type="evidence" value="ECO:0007669"/>
    <property type="project" value="TreeGrafter"/>
</dbReference>
<dbReference type="GO" id="GO:0042175">
    <property type="term" value="C:nuclear outer membrane-endoplasmic reticulum membrane network"/>
    <property type="evidence" value="ECO:0007669"/>
    <property type="project" value="TreeGrafter"/>
</dbReference>
<accession>A0AAV0TL59</accession>
<sequence>MSSEDAPVAPAAEMEIPDVIERLPKPDKAAHDAKTAALDTAIKNLQARMNVVHAEMDALKSNRGGYGGPIQEAKAAFAALRADKDNLIQQRNQITARLRQSRDAKDSTVKQQRNLRANLKFGSEAEFTDAIAALKHKQETITMSLNEEKRVIKEIEQLQAQKLQVSAFVGDQSVVEKQNESIQELRALQTTKNEEIDELQEKLNKQKQTLDELYRLNEEENQKDRFPALAKERKEIKEQLDEAFTALKALRKEFKDANDKYYNNIRLVRKKKELERQKEEEDRKAEYEVKLAAYEKEMAKIHPYQNEMDLCDALVMFIERTYANELKDGDDEATDTDIAPMELDGMKPLERKEEDFMMLGGGGKKGKKGRQGKKAKKPTKLALPLAQINAFSTIGLLPPTAVDAVPETLAAVKAKKAWFNEQTPNLQTEKFTEAAVEPAVSAKEASPKKKKSDKSKKFNAGDKDAFPSLGGAATELPSWGPGMAPPVAGELAAADEFADADAVAAEFAAANVSAAESVDADVVAEGEEA</sequence>
<dbReference type="PANTHER" id="PTHR31027">
    <property type="entry name" value="NUCLEAR SEGREGATION PROTEIN BFR1"/>
    <property type="match status" value="1"/>
</dbReference>
<feature type="region of interest" description="Disordered" evidence="2">
    <location>
        <begin position="359"/>
        <end position="378"/>
    </location>
</feature>
<dbReference type="GO" id="GO:1990904">
    <property type="term" value="C:ribonucleoprotein complex"/>
    <property type="evidence" value="ECO:0007669"/>
    <property type="project" value="TreeGrafter"/>
</dbReference>
<evidence type="ECO:0000256" key="1">
    <source>
        <dbReference type="SAM" id="Coils"/>
    </source>
</evidence>
<feature type="coiled-coil region" evidence="1">
    <location>
        <begin position="42"/>
        <end position="104"/>
    </location>
</feature>
<dbReference type="AlphaFoldDB" id="A0AAV0TL59"/>
<dbReference type="GO" id="GO:0008298">
    <property type="term" value="P:intracellular mRNA localization"/>
    <property type="evidence" value="ECO:0007669"/>
    <property type="project" value="TreeGrafter"/>
</dbReference>
<feature type="compositionally biased region" description="Basic and acidic residues" evidence="2">
    <location>
        <begin position="19"/>
        <end position="28"/>
    </location>
</feature>
<proteinExistence type="predicted"/>
<reference evidence="3" key="1">
    <citation type="submission" date="2022-12" db="EMBL/GenBank/DDBJ databases">
        <authorList>
            <person name="Webb A."/>
        </authorList>
    </citation>
    <scope>NUCLEOTIDE SEQUENCE</scope>
    <source>
        <strain evidence="3">Hp1</strain>
    </source>
</reference>
<dbReference type="PANTHER" id="PTHR31027:SF2">
    <property type="entry name" value="LEBERCILIN DOMAIN-CONTAINING PROTEIN"/>
    <property type="match status" value="1"/>
</dbReference>
<dbReference type="EMBL" id="CANTFL010000514">
    <property type="protein sequence ID" value="CAI5723782.1"/>
    <property type="molecule type" value="Genomic_DNA"/>
</dbReference>
<protein>
    <submittedName>
        <fullName evidence="3">Uncharacterized protein</fullName>
    </submittedName>
</protein>
<evidence type="ECO:0000256" key="2">
    <source>
        <dbReference type="SAM" id="MobiDB-lite"/>
    </source>
</evidence>
<evidence type="ECO:0000313" key="3">
    <source>
        <dbReference type="EMBL" id="CAI5723782.1"/>
    </source>
</evidence>
<feature type="region of interest" description="Disordered" evidence="2">
    <location>
        <begin position="438"/>
        <end position="487"/>
    </location>
</feature>
<organism evidence="3 4">
    <name type="scientific">Hyaloperonospora brassicae</name>
    <name type="common">Brassica downy mildew</name>
    <name type="synonym">Peronospora brassicae</name>
    <dbReference type="NCBI Taxonomy" id="162125"/>
    <lineage>
        <taxon>Eukaryota</taxon>
        <taxon>Sar</taxon>
        <taxon>Stramenopiles</taxon>
        <taxon>Oomycota</taxon>
        <taxon>Peronosporomycetes</taxon>
        <taxon>Peronosporales</taxon>
        <taxon>Peronosporaceae</taxon>
        <taxon>Hyaloperonospora</taxon>
    </lineage>
</organism>
<dbReference type="InterPro" id="IPR039604">
    <property type="entry name" value="Bfr1"/>
</dbReference>
<feature type="compositionally biased region" description="Basic and acidic residues" evidence="2">
    <location>
        <begin position="455"/>
        <end position="465"/>
    </location>
</feature>
<dbReference type="GO" id="GO:0005783">
    <property type="term" value="C:endoplasmic reticulum"/>
    <property type="evidence" value="ECO:0007669"/>
    <property type="project" value="TreeGrafter"/>
</dbReference>
<feature type="region of interest" description="Disordered" evidence="2">
    <location>
        <begin position="1"/>
        <end position="28"/>
    </location>
</feature>
<dbReference type="Proteomes" id="UP001162031">
    <property type="component" value="Unassembled WGS sequence"/>
</dbReference>